<name>A0ABS3ZDR9_9GAMM</name>
<dbReference type="RefSeq" id="WP_209288535.1">
    <property type="nucleotide sequence ID" value="NZ_JACVEW010000026.1"/>
</dbReference>
<sequence>MSKVYTCPIFRALPGWQYHKTSFEDYKLKGIVPDYFGRDAELSLPDVHHIHLAHTDELAAEWVERYPHISQVYYRTTRISEPENDYWLIYAYDDVDQCYLLLTIVGPEAHNQDKWRSYLNGLLISIVEPWIQGRLEGVE</sequence>
<dbReference type="Pfam" id="PF13957">
    <property type="entry name" value="YafO_toxin"/>
    <property type="match status" value="1"/>
</dbReference>
<protein>
    <submittedName>
        <fullName evidence="1">Type II toxin-antitoxin system YafO family toxin</fullName>
    </submittedName>
</protein>
<evidence type="ECO:0000313" key="2">
    <source>
        <dbReference type="Proteomes" id="UP000810171"/>
    </source>
</evidence>
<reference evidence="1 2" key="1">
    <citation type="submission" date="2020-09" db="EMBL/GenBank/DDBJ databases">
        <authorList>
            <person name="Tanuku N.R.S."/>
        </authorList>
    </citation>
    <scope>NUCLEOTIDE SEQUENCE [LARGE SCALE GENOMIC DNA]</scope>
    <source>
        <strain evidence="1 2">AK62</strain>
    </source>
</reference>
<dbReference type="EMBL" id="JACVEW010000026">
    <property type="protein sequence ID" value="MBP0049850.1"/>
    <property type="molecule type" value="Genomic_DNA"/>
</dbReference>
<accession>A0ABS3ZDR9</accession>
<evidence type="ECO:0000313" key="1">
    <source>
        <dbReference type="EMBL" id="MBP0049850.1"/>
    </source>
</evidence>
<organism evidence="1 2">
    <name type="scientific">Marinobacterium alkalitolerans</name>
    <dbReference type="NCBI Taxonomy" id="1542925"/>
    <lineage>
        <taxon>Bacteria</taxon>
        <taxon>Pseudomonadati</taxon>
        <taxon>Pseudomonadota</taxon>
        <taxon>Gammaproteobacteria</taxon>
        <taxon>Oceanospirillales</taxon>
        <taxon>Oceanospirillaceae</taxon>
        <taxon>Marinobacterium</taxon>
    </lineage>
</organism>
<gene>
    <name evidence="1" type="ORF">H9C73_14045</name>
</gene>
<proteinExistence type="predicted"/>
<comment type="caution">
    <text evidence="1">The sequence shown here is derived from an EMBL/GenBank/DDBJ whole genome shotgun (WGS) entry which is preliminary data.</text>
</comment>
<keyword evidence="2" id="KW-1185">Reference proteome</keyword>
<dbReference type="InterPro" id="IPR020353">
    <property type="entry name" value="Toxin_YafO"/>
</dbReference>
<dbReference type="Proteomes" id="UP000810171">
    <property type="component" value="Unassembled WGS sequence"/>
</dbReference>